<organism evidence="11 12">
    <name type="scientific">Stentor coeruleus</name>
    <dbReference type="NCBI Taxonomy" id="5963"/>
    <lineage>
        <taxon>Eukaryota</taxon>
        <taxon>Sar</taxon>
        <taxon>Alveolata</taxon>
        <taxon>Ciliophora</taxon>
        <taxon>Postciliodesmatophora</taxon>
        <taxon>Heterotrichea</taxon>
        <taxon>Heterotrichida</taxon>
        <taxon>Stentoridae</taxon>
        <taxon>Stentor</taxon>
    </lineage>
</organism>
<proteinExistence type="inferred from homology"/>
<protein>
    <recommendedName>
        <fullName evidence="10">Tr-type G domain-containing protein</fullName>
    </recommendedName>
</protein>
<keyword evidence="4" id="KW-0547">Nucleotide-binding</keyword>
<dbReference type="SUPFAM" id="SSF50465">
    <property type="entry name" value="EF-Tu/eEF-1alpha/eIF2-gamma C-terminal domain"/>
    <property type="match status" value="1"/>
</dbReference>
<dbReference type="CDD" id="cd04093">
    <property type="entry name" value="HBS1_C_III"/>
    <property type="match status" value="1"/>
</dbReference>
<evidence type="ECO:0000256" key="1">
    <source>
        <dbReference type="ARBA" id="ARBA00004496"/>
    </source>
</evidence>
<evidence type="ECO:0000313" key="11">
    <source>
        <dbReference type="EMBL" id="OMJ85259.1"/>
    </source>
</evidence>
<dbReference type="PROSITE" id="PS00301">
    <property type="entry name" value="G_TR_1"/>
    <property type="match status" value="1"/>
</dbReference>
<feature type="region of interest" description="Disordered" evidence="9">
    <location>
        <begin position="68"/>
        <end position="126"/>
    </location>
</feature>
<dbReference type="OrthoDB" id="342024at2759"/>
<evidence type="ECO:0000259" key="10">
    <source>
        <dbReference type="PROSITE" id="PS51722"/>
    </source>
</evidence>
<keyword evidence="3" id="KW-0963">Cytoplasm</keyword>
<keyword evidence="12" id="KW-1185">Reference proteome</keyword>
<dbReference type="PANTHER" id="PTHR23115">
    <property type="entry name" value="TRANSLATION FACTOR"/>
    <property type="match status" value="1"/>
</dbReference>
<gene>
    <name evidence="11" type="ORF">SteCoe_13497</name>
</gene>
<name>A0A1R2C8D3_9CILI</name>
<keyword evidence="6" id="KW-0648">Protein biosynthesis</keyword>
<dbReference type="GO" id="GO:0003924">
    <property type="term" value="F:GTPase activity"/>
    <property type="evidence" value="ECO:0007669"/>
    <property type="project" value="InterPro"/>
</dbReference>
<feature type="domain" description="Tr-type G" evidence="10">
    <location>
        <begin position="195"/>
        <end position="420"/>
    </location>
</feature>
<dbReference type="FunFam" id="3.40.50.300:FF:000204">
    <property type="entry name" value="Translation elongation factor Tu"/>
    <property type="match status" value="1"/>
</dbReference>
<dbReference type="InterPro" id="IPR031157">
    <property type="entry name" value="G_TR_CS"/>
</dbReference>
<feature type="compositionally biased region" description="Polar residues" evidence="9">
    <location>
        <begin position="72"/>
        <end position="120"/>
    </location>
</feature>
<comment type="similarity">
    <text evidence="2">Belongs to the TRAFAC class translation factor GTPase superfamily. Classic translation factor GTPase family. EF-Tu/EF-1A subfamily.</text>
</comment>
<dbReference type="GO" id="GO:0005737">
    <property type="term" value="C:cytoplasm"/>
    <property type="evidence" value="ECO:0007669"/>
    <property type="project" value="UniProtKB-SubCell"/>
</dbReference>
<dbReference type="Pfam" id="PF00009">
    <property type="entry name" value="GTP_EFTU"/>
    <property type="match status" value="1"/>
</dbReference>
<feature type="compositionally biased region" description="Acidic residues" evidence="9">
    <location>
        <begin position="12"/>
        <end position="29"/>
    </location>
</feature>
<dbReference type="InterPro" id="IPR000795">
    <property type="entry name" value="T_Tr_GTP-bd_dom"/>
</dbReference>
<keyword evidence="5" id="KW-0378">Hydrolase</keyword>
<comment type="catalytic activity">
    <reaction evidence="8">
        <text>GTP + H2O = GDP + phosphate + H(+)</text>
        <dbReference type="Rhea" id="RHEA:19669"/>
        <dbReference type="ChEBI" id="CHEBI:15377"/>
        <dbReference type="ChEBI" id="CHEBI:15378"/>
        <dbReference type="ChEBI" id="CHEBI:37565"/>
        <dbReference type="ChEBI" id="CHEBI:43474"/>
        <dbReference type="ChEBI" id="CHEBI:58189"/>
    </reaction>
    <physiologicalReaction direction="left-to-right" evidence="8">
        <dbReference type="Rhea" id="RHEA:19670"/>
    </physiologicalReaction>
</comment>
<evidence type="ECO:0000256" key="6">
    <source>
        <dbReference type="ARBA" id="ARBA00022917"/>
    </source>
</evidence>
<dbReference type="InterPro" id="IPR050100">
    <property type="entry name" value="TRAFAC_GTPase_members"/>
</dbReference>
<evidence type="ECO:0000256" key="9">
    <source>
        <dbReference type="SAM" id="MobiDB-lite"/>
    </source>
</evidence>
<dbReference type="InterPro" id="IPR009001">
    <property type="entry name" value="Transl_elong_EF1A/Init_IF2_C"/>
</dbReference>
<dbReference type="Gene3D" id="3.40.50.300">
    <property type="entry name" value="P-loop containing nucleotide triphosphate hydrolases"/>
    <property type="match status" value="1"/>
</dbReference>
<dbReference type="GO" id="GO:0005525">
    <property type="term" value="F:GTP binding"/>
    <property type="evidence" value="ECO:0007669"/>
    <property type="project" value="UniProtKB-KW"/>
</dbReference>
<comment type="caution">
    <text evidence="11">The sequence shown here is derived from an EMBL/GenBank/DDBJ whole genome shotgun (WGS) entry which is preliminary data.</text>
</comment>
<evidence type="ECO:0000256" key="5">
    <source>
        <dbReference type="ARBA" id="ARBA00022801"/>
    </source>
</evidence>
<reference evidence="11 12" key="1">
    <citation type="submission" date="2016-11" db="EMBL/GenBank/DDBJ databases">
        <title>The macronuclear genome of Stentor coeruleus: a giant cell with tiny introns.</title>
        <authorList>
            <person name="Slabodnick M."/>
            <person name="Ruby J.G."/>
            <person name="Reiff S.B."/>
            <person name="Swart E.C."/>
            <person name="Gosai S."/>
            <person name="Prabakaran S."/>
            <person name="Witkowska E."/>
            <person name="Larue G.E."/>
            <person name="Fisher S."/>
            <person name="Freeman R.M."/>
            <person name="Gunawardena J."/>
            <person name="Chu W."/>
            <person name="Stover N.A."/>
            <person name="Gregory B.D."/>
            <person name="Nowacki M."/>
            <person name="Derisi J."/>
            <person name="Roy S.W."/>
            <person name="Marshall W.F."/>
            <person name="Sood P."/>
        </authorList>
    </citation>
    <scope>NUCLEOTIDE SEQUENCE [LARGE SCALE GENOMIC DNA]</scope>
    <source>
        <strain evidence="11">WM001</strain>
    </source>
</reference>
<sequence>MARHRGIRQDLMDDYDENEDFDPMDDDESSADYYITQVIAKTGAMPRDKVIKALEAADWDINGAVKILKQRPQPQAKSATQIKQGPIPSSQGKQGGNFSQGKQGAKSNQSEKQGKNQTHQLKPEIQTKIVDIPTSKKNNPLPNIKPKIEPIKSPVSIQNTGEKQNIPNGYEEIKIQRKLNMDYPDVNNEILQATKPKINLVVIGHVDAGKSTLMGHLLYKMGYVDQKTIYKYEKESKAIGKDSFHFAWVLDAGTEERQRGVTIDVGCGHFTTNNREITLLDAPGHKDFIPNMISGAAQADAAVLVIDSSKGEFEKGFEGEGHQHGQTKEHSFLARALGITHIIVAINKLDTANWDQGRFEQIIRTLDPFLKRAGFKEVFFIPISGLKGINLIEKSPTVELEWYIGPTLIELIDCIPQPPRSIKKPFRLCIMDAYKLSHGSIIGQVVTGKIEGGTVKLGDRLAIVPANITCVVKNIEINGVFAEKAVVGESADLSFREVTGDFTLVVPGNVVCSMDYMIPQIRKFQAKVFTFEILFPITRGMKLVMFVQSLKVIVTVIKLLTQIDGTTGKIIKTNPRCFTKNTAGVIEAETDHKICLEKFTNYKSLGRVLFRDRSETVMAGMILELIE</sequence>
<dbReference type="Proteomes" id="UP000187209">
    <property type="component" value="Unassembled WGS sequence"/>
</dbReference>
<dbReference type="PROSITE" id="PS51722">
    <property type="entry name" value="G_TR_2"/>
    <property type="match status" value="1"/>
</dbReference>
<dbReference type="GO" id="GO:0006412">
    <property type="term" value="P:translation"/>
    <property type="evidence" value="ECO:0007669"/>
    <property type="project" value="UniProtKB-KW"/>
</dbReference>
<dbReference type="AlphaFoldDB" id="A0A1R2C8D3"/>
<dbReference type="InterPro" id="IPR027417">
    <property type="entry name" value="P-loop_NTPase"/>
</dbReference>
<dbReference type="CDD" id="cd01883">
    <property type="entry name" value="EF1_alpha"/>
    <property type="match status" value="1"/>
</dbReference>
<dbReference type="InterPro" id="IPR009000">
    <property type="entry name" value="Transl_B-barrel_sf"/>
</dbReference>
<dbReference type="Pfam" id="PF22594">
    <property type="entry name" value="GTP-eEF1A_C"/>
    <property type="match status" value="1"/>
</dbReference>
<keyword evidence="7" id="KW-0342">GTP-binding</keyword>
<accession>A0A1R2C8D3</accession>
<feature type="region of interest" description="Disordered" evidence="9">
    <location>
        <begin position="1"/>
        <end position="29"/>
    </location>
</feature>
<dbReference type="InterPro" id="IPR054696">
    <property type="entry name" value="GTP-eEF1A_C"/>
</dbReference>
<evidence type="ECO:0000256" key="2">
    <source>
        <dbReference type="ARBA" id="ARBA00007249"/>
    </source>
</evidence>
<evidence type="ECO:0000313" key="12">
    <source>
        <dbReference type="Proteomes" id="UP000187209"/>
    </source>
</evidence>
<evidence type="ECO:0000256" key="8">
    <source>
        <dbReference type="ARBA" id="ARBA00049117"/>
    </source>
</evidence>
<dbReference type="EMBL" id="MPUH01000243">
    <property type="protein sequence ID" value="OMJ85259.1"/>
    <property type="molecule type" value="Genomic_DNA"/>
</dbReference>
<dbReference type="SUPFAM" id="SSF50447">
    <property type="entry name" value="Translation proteins"/>
    <property type="match status" value="1"/>
</dbReference>
<evidence type="ECO:0000256" key="7">
    <source>
        <dbReference type="ARBA" id="ARBA00023134"/>
    </source>
</evidence>
<dbReference type="SUPFAM" id="SSF52540">
    <property type="entry name" value="P-loop containing nucleoside triphosphate hydrolases"/>
    <property type="match status" value="1"/>
</dbReference>
<evidence type="ECO:0000256" key="4">
    <source>
        <dbReference type="ARBA" id="ARBA00022741"/>
    </source>
</evidence>
<evidence type="ECO:0000256" key="3">
    <source>
        <dbReference type="ARBA" id="ARBA00022490"/>
    </source>
</evidence>
<dbReference type="Gene3D" id="2.40.30.10">
    <property type="entry name" value="Translation factors"/>
    <property type="match status" value="2"/>
</dbReference>
<comment type="subcellular location">
    <subcellularLocation>
        <location evidence="1">Cytoplasm</location>
    </subcellularLocation>
</comment>
<dbReference type="PRINTS" id="PR00315">
    <property type="entry name" value="ELONGATNFCT"/>
</dbReference>